<dbReference type="Proteomes" id="UP000265618">
    <property type="component" value="Unassembled WGS sequence"/>
</dbReference>
<name>A0A9K3D5W9_9EUKA</name>
<dbReference type="AlphaFoldDB" id="A0A9K3D5W9"/>
<accession>A0A9K3D5W9</accession>
<feature type="non-terminal residue" evidence="1">
    <location>
        <position position="61"/>
    </location>
</feature>
<sequence>MSSFEDLLNPVYERSDARWLVPLDEGFDIIDRITQQCEESGTRYVDHAFPCCDKSINRVPE</sequence>
<keyword evidence="2" id="KW-1185">Reference proteome</keyword>
<organism evidence="1 2">
    <name type="scientific">Kipferlia bialata</name>
    <dbReference type="NCBI Taxonomy" id="797122"/>
    <lineage>
        <taxon>Eukaryota</taxon>
        <taxon>Metamonada</taxon>
        <taxon>Carpediemonas-like organisms</taxon>
        <taxon>Kipferlia</taxon>
    </lineage>
</organism>
<proteinExistence type="predicted"/>
<protein>
    <submittedName>
        <fullName evidence="1">Uncharacterized protein</fullName>
    </submittedName>
</protein>
<dbReference type="EMBL" id="BDIP01003585">
    <property type="protein sequence ID" value="GIQ87889.1"/>
    <property type="molecule type" value="Genomic_DNA"/>
</dbReference>
<evidence type="ECO:0000313" key="1">
    <source>
        <dbReference type="EMBL" id="GIQ87889.1"/>
    </source>
</evidence>
<comment type="caution">
    <text evidence="1">The sequence shown here is derived from an EMBL/GenBank/DDBJ whole genome shotgun (WGS) entry which is preliminary data.</text>
</comment>
<evidence type="ECO:0000313" key="2">
    <source>
        <dbReference type="Proteomes" id="UP000265618"/>
    </source>
</evidence>
<gene>
    <name evidence="1" type="ORF">KIPB_010024</name>
</gene>
<reference evidence="1 2" key="1">
    <citation type="journal article" date="2018" name="PLoS ONE">
        <title>The draft genome of Kipferlia bialata reveals reductive genome evolution in fornicate parasites.</title>
        <authorList>
            <person name="Tanifuji G."/>
            <person name="Takabayashi S."/>
            <person name="Kume K."/>
            <person name="Takagi M."/>
            <person name="Nakayama T."/>
            <person name="Kamikawa R."/>
            <person name="Inagaki Y."/>
            <person name="Hashimoto T."/>
        </authorList>
    </citation>
    <scope>NUCLEOTIDE SEQUENCE [LARGE SCALE GENOMIC DNA]</scope>
    <source>
        <strain evidence="1">NY0173</strain>
    </source>
</reference>